<comment type="caution">
    <text evidence="2">The sequence shown here is derived from an EMBL/GenBank/DDBJ whole genome shotgun (WGS) entry which is preliminary data.</text>
</comment>
<keyword evidence="3" id="KW-1185">Reference proteome</keyword>
<protein>
    <submittedName>
        <fullName evidence="2">Uncharacterized protein</fullName>
    </submittedName>
</protein>
<reference evidence="2" key="1">
    <citation type="submission" date="2021-08" db="EMBL/GenBank/DDBJ databases">
        <authorList>
            <person name="Misof B."/>
            <person name="Oliver O."/>
            <person name="Podsiadlowski L."/>
            <person name="Donath A."/>
            <person name="Peters R."/>
            <person name="Mayer C."/>
            <person name="Rust J."/>
            <person name="Gunkel S."/>
            <person name="Lesny P."/>
            <person name="Martin S."/>
            <person name="Oeyen J.P."/>
            <person name="Petersen M."/>
            <person name="Panagiotis P."/>
            <person name="Wilbrandt J."/>
            <person name="Tanja T."/>
        </authorList>
    </citation>
    <scope>NUCLEOTIDE SEQUENCE</scope>
    <source>
        <strain evidence="2">GBR_01_08_01A</strain>
        <tissue evidence="2">Thorax + abdomen</tissue>
    </source>
</reference>
<name>A0AAD9RMP1_9HYME</name>
<accession>A0AAD9RMP1</accession>
<feature type="chain" id="PRO_5042001177" evidence="1">
    <location>
        <begin position="23"/>
        <end position="75"/>
    </location>
</feature>
<keyword evidence="1" id="KW-0732">Signal</keyword>
<proteinExistence type="predicted"/>
<gene>
    <name evidence="2" type="ORF">KPH14_004830</name>
</gene>
<evidence type="ECO:0000313" key="2">
    <source>
        <dbReference type="EMBL" id="KAK2582537.1"/>
    </source>
</evidence>
<dbReference type="EMBL" id="JAIFRP010000031">
    <property type="protein sequence ID" value="KAK2582537.1"/>
    <property type="molecule type" value="Genomic_DNA"/>
</dbReference>
<reference evidence="2" key="2">
    <citation type="journal article" date="2023" name="Commun. Biol.">
        <title>Intrasexual cuticular hydrocarbon dimorphism in a wasp sheds light on hydrocarbon biosynthesis genes in Hymenoptera.</title>
        <authorList>
            <person name="Moris V.C."/>
            <person name="Podsiadlowski L."/>
            <person name="Martin S."/>
            <person name="Oeyen J.P."/>
            <person name="Donath A."/>
            <person name="Petersen M."/>
            <person name="Wilbrandt J."/>
            <person name="Misof B."/>
            <person name="Liedtke D."/>
            <person name="Thamm M."/>
            <person name="Scheiner R."/>
            <person name="Schmitt T."/>
            <person name="Niehuis O."/>
        </authorList>
    </citation>
    <scope>NUCLEOTIDE SEQUENCE</scope>
    <source>
        <strain evidence="2">GBR_01_08_01A</strain>
    </source>
</reference>
<sequence length="75" mass="8558">MKLLKLGLFFLFFYVLHVVVDTSSIAAVPPQPKRFQSFDSDKIEMGSIINDGFLDSITIFVLTMLPIEFYAHWAS</sequence>
<dbReference type="AlphaFoldDB" id="A0AAD9RMP1"/>
<dbReference type="Proteomes" id="UP001258017">
    <property type="component" value="Unassembled WGS sequence"/>
</dbReference>
<evidence type="ECO:0000313" key="3">
    <source>
        <dbReference type="Proteomes" id="UP001258017"/>
    </source>
</evidence>
<feature type="signal peptide" evidence="1">
    <location>
        <begin position="1"/>
        <end position="22"/>
    </location>
</feature>
<evidence type="ECO:0000256" key="1">
    <source>
        <dbReference type="SAM" id="SignalP"/>
    </source>
</evidence>
<organism evidence="2 3">
    <name type="scientific">Odynerus spinipes</name>
    <dbReference type="NCBI Taxonomy" id="1348599"/>
    <lineage>
        <taxon>Eukaryota</taxon>
        <taxon>Metazoa</taxon>
        <taxon>Ecdysozoa</taxon>
        <taxon>Arthropoda</taxon>
        <taxon>Hexapoda</taxon>
        <taxon>Insecta</taxon>
        <taxon>Pterygota</taxon>
        <taxon>Neoptera</taxon>
        <taxon>Endopterygota</taxon>
        <taxon>Hymenoptera</taxon>
        <taxon>Apocrita</taxon>
        <taxon>Aculeata</taxon>
        <taxon>Vespoidea</taxon>
        <taxon>Vespidae</taxon>
        <taxon>Eumeninae</taxon>
        <taxon>Odynerus</taxon>
    </lineage>
</organism>